<dbReference type="CDD" id="cd01309">
    <property type="entry name" value="Met_dep_hydrolase_C"/>
    <property type="match status" value="1"/>
</dbReference>
<evidence type="ECO:0000313" key="2">
    <source>
        <dbReference type="EMBL" id="TCL45463.1"/>
    </source>
</evidence>
<gene>
    <name evidence="2" type="ORF">EDD78_101446</name>
</gene>
<dbReference type="Pfam" id="PF01979">
    <property type="entry name" value="Amidohydro_1"/>
    <property type="match status" value="1"/>
</dbReference>
<dbReference type="PANTHER" id="PTHR43135:SF3">
    <property type="entry name" value="ALPHA-D-RIBOSE 1-METHYLPHOSPHONATE 5-TRIPHOSPHATE DIPHOSPHATASE"/>
    <property type="match status" value="1"/>
</dbReference>
<keyword evidence="3" id="KW-1185">Reference proteome</keyword>
<sequence length="387" mass="41066">MILVNLSIYPAAGKPIGDGFIQIEDGRIKAVGSRADLPRTGEETVDCKGKRAYPGFVDPHCHLGMWEDSLGFEGDDGNEMTDPSTPHLRGIDAINVLDRGFSEALEAGVTTVMTGPGSANPLAGQFCAVKTYGRCIDDMVVRAPAAMKFAFGENPKSVYNEKNQTPITRMATAAIIREQLYKAKRYIEDLQKAGEDEDADEPEFDLKCEALIPLLRGEIPAQMHAHRADDIFTAVRIAKEFGFSYTIVHGTQGHEVADLLAARQVPVIAGPVIGSRSKPELRALDLAGAGKLAAAGVRTAICTDHPEVPIGMLALSAGLCHQNGMDYDAALRAITITAAGLCGIANRVGSLEAGKDADILLYSGDPLALGAKPDAVLVNGVLVRGSF</sequence>
<dbReference type="AlphaFoldDB" id="A0A9X8UM20"/>
<dbReference type="Proteomes" id="UP000294682">
    <property type="component" value="Unassembled WGS sequence"/>
</dbReference>
<feature type="domain" description="Amidohydrolase-related" evidence="1">
    <location>
        <begin position="282"/>
        <end position="380"/>
    </location>
</feature>
<organism evidence="2 3">
    <name type="scientific">Harryflintia acetispora</name>
    <dbReference type="NCBI Taxonomy" id="1849041"/>
    <lineage>
        <taxon>Bacteria</taxon>
        <taxon>Bacillati</taxon>
        <taxon>Bacillota</taxon>
        <taxon>Clostridia</taxon>
        <taxon>Eubacteriales</taxon>
        <taxon>Oscillospiraceae</taxon>
        <taxon>Harryflintia</taxon>
    </lineage>
</organism>
<reference evidence="2 3" key="1">
    <citation type="submission" date="2019-03" db="EMBL/GenBank/DDBJ databases">
        <title>Genomic Encyclopedia of Type Strains, Phase IV (KMG-IV): sequencing the most valuable type-strain genomes for metagenomic binning, comparative biology and taxonomic classification.</title>
        <authorList>
            <person name="Goeker M."/>
        </authorList>
    </citation>
    <scope>NUCLEOTIDE SEQUENCE [LARGE SCALE GENOMIC DNA]</scope>
    <source>
        <strain evidence="2 3">DSM 100433</strain>
    </source>
</reference>
<dbReference type="InterPro" id="IPR051781">
    <property type="entry name" value="Metallo-dep_Hydrolase"/>
</dbReference>
<protein>
    <submittedName>
        <fullName evidence="2">Imidazolonepropionase-like amidohydrolase</fullName>
    </submittedName>
</protein>
<dbReference type="GO" id="GO:0016810">
    <property type="term" value="F:hydrolase activity, acting on carbon-nitrogen (but not peptide) bonds"/>
    <property type="evidence" value="ECO:0007669"/>
    <property type="project" value="InterPro"/>
</dbReference>
<dbReference type="InterPro" id="IPR006680">
    <property type="entry name" value="Amidohydro-rel"/>
</dbReference>
<evidence type="ECO:0000313" key="3">
    <source>
        <dbReference type="Proteomes" id="UP000294682"/>
    </source>
</evidence>
<dbReference type="InterPro" id="IPR011059">
    <property type="entry name" value="Metal-dep_hydrolase_composite"/>
</dbReference>
<dbReference type="Gene3D" id="3.20.20.140">
    <property type="entry name" value="Metal-dependent hydrolases"/>
    <property type="match status" value="1"/>
</dbReference>
<dbReference type="SUPFAM" id="SSF51338">
    <property type="entry name" value="Composite domain of metallo-dependent hydrolases"/>
    <property type="match status" value="1"/>
</dbReference>
<dbReference type="PANTHER" id="PTHR43135">
    <property type="entry name" value="ALPHA-D-RIBOSE 1-METHYLPHOSPHONATE 5-TRIPHOSPHATE DIPHOSPHATASE"/>
    <property type="match status" value="1"/>
</dbReference>
<dbReference type="EMBL" id="SLUK01000001">
    <property type="protein sequence ID" value="TCL45463.1"/>
    <property type="molecule type" value="Genomic_DNA"/>
</dbReference>
<dbReference type="SUPFAM" id="SSF51556">
    <property type="entry name" value="Metallo-dependent hydrolases"/>
    <property type="match status" value="1"/>
</dbReference>
<dbReference type="RefSeq" id="WP_132083788.1">
    <property type="nucleotide sequence ID" value="NZ_JADNAH010000017.1"/>
</dbReference>
<accession>A0A9X8UM20</accession>
<comment type="caution">
    <text evidence="2">The sequence shown here is derived from an EMBL/GenBank/DDBJ whole genome shotgun (WGS) entry which is preliminary data.</text>
</comment>
<proteinExistence type="predicted"/>
<name>A0A9X8UM20_9FIRM</name>
<dbReference type="InterPro" id="IPR032466">
    <property type="entry name" value="Metal_Hydrolase"/>
</dbReference>
<evidence type="ECO:0000259" key="1">
    <source>
        <dbReference type="Pfam" id="PF01979"/>
    </source>
</evidence>